<dbReference type="OrthoDB" id="3499702at2"/>
<dbReference type="InParanoid" id="A0A543ATT6"/>
<evidence type="ECO:0000259" key="2">
    <source>
        <dbReference type="Pfam" id="PF00144"/>
    </source>
</evidence>
<comment type="caution">
    <text evidence="3">The sequence shown here is derived from an EMBL/GenBank/DDBJ whole genome shotgun (WGS) entry which is preliminary data.</text>
</comment>
<dbReference type="InterPro" id="IPR001466">
    <property type="entry name" value="Beta-lactam-related"/>
</dbReference>
<evidence type="ECO:0000256" key="1">
    <source>
        <dbReference type="SAM" id="MobiDB-lite"/>
    </source>
</evidence>
<dbReference type="InterPro" id="IPR050491">
    <property type="entry name" value="AmpC-like"/>
</dbReference>
<feature type="domain" description="Beta-lactamase-related" evidence="2">
    <location>
        <begin position="80"/>
        <end position="376"/>
    </location>
</feature>
<proteinExistence type="predicted"/>
<evidence type="ECO:0000313" key="4">
    <source>
        <dbReference type="Proteomes" id="UP000317043"/>
    </source>
</evidence>
<dbReference type="Pfam" id="PF00144">
    <property type="entry name" value="Beta-lactamase"/>
    <property type="match status" value="1"/>
</dbReference>
<accession>A0A543ATT6</accession>
<dbReference type="SUPFAM" id="SSF56601">
    <property type="entry name" value="beta-lactamase/transpeptidase-like"/>
    <property type="match status" value="1"/>
</dbReference>
<name>A0A543ATT6_9ACTN</name>
<dbReference type="InterPro" id="IPR012338">
    <property type="entry name" value="Beta-lactam/transpept-like"/>
</dbReference>
<protein>
    <submittedName>
        <fullName evidence="3">CubicO group peptidase (Beta-lactamase class C family)</fullName>
    </submittedName>
</protein>
<keyword evidence="4" id="KW-1185">Reference proteome</keyword>
<gene>
    <name evidence="3" type="ORF">FB566_1511</name>
</gene>
<dbReference type="EMBL" id="VFOW01000001">
    <property type="protein sequence ID" value="TQL75991.1"/>
    <property type="molecule type" value="Genomic_DNA"/>
</dbReference>
<feature type="compositionally biased region" description="Basic residues" evidence="1">
    <location>
        <begin position="16"/>
        <end position="26"/>
    </location>
</feature>
<dbReference type="PANTHER" id="PTHR46825">
    <property type="entry name" value="D-ALANYL-D-ALANINE-CARBOXYPEPTIDASE/ENDOPEPTIDASE AMPH"/>
    <property type="match status" value="1"/>
</dbReference>
<sequence>MPRYPMPKNHLSQSHLSRRPLSRHLPSRNSPAIPRRDLLRLLSIAAVIPPLSAVLGGCESSTGDPVRDIENLLADRLADNANLTLGVVADGEVRYRGDFGSIDRERDLPATSRSVYDIGSVTKQFTAAAVLALEMDGALRVTDSVADHLPELNRTDVTIHHLLTHTSGLVDVLGADDDPVGRDDFIAEAAATPPTSPPGRYAYSNVGYSLLGAIIERATDLSYEEYLARRLFAPAAMTDTGYVLPQWDSRDIVVEYDERSRPHGRPNEQPWANDGPYWNLRANGGVLSTADDMCRWLLALDGTDILSEPMATKMFTPHTPEEDDSSWYGYGWVILEESGHRLAWHNGGNDRSYSEILRDLDTGTALFWSTNQVADIDAWDLAESDLTFELLTVLRRFGW</sequence>
<dbReference type="RefSeq" id="WP_142036723.1">
    <property type="nucleotide sequence ID" value="NZ_JBHTGS010000001.1"/>
</dbReference>
<reference evidence="3 4" key="1">
    <citation type="submission" date="2019-06" db="EMBL/GenBank/DDBJ databases">
        <title>Sequencing the genomes of 1000 actinobacteria strains.</title>
        <authorList>
            <person name="Klenk H.-P."/>
        </authorList>
    </citation>
    <scope>NUCLEOTIDE SEQUENCE [LARGE SCALE GENOMIC DNA]</scope>
    <source>
        <strain evidence="3 4">DSM 45928</strain>
    </source>
</reference>
<organism evidence="3 4">
    <name type="scientific">Stackebrandtia endophytica</name>
    <dbReference type="NCBI Taxonomy" id="1496996"/>
    <lineage>
        <taxon>Bacteria</taxon>
        <taxon>Bacillati</taxon>
        <taxon>Actinomycetota</taxon>
        <taxon>Actinomycetes</taxon>
        <taxon>Glycomycetales</taxon>
        <taxon>Glycomycetaceae</taxon>
        <taxon>Stackebrandtia</taxon>
    </lineage>
</organism>
<dbReference type="AlphaFoldDB" id="A0A543ATT6"/>
<dbReference type="Gene3D" id="3.40.710.10">
    <property type="entry name" value="DD-peptidase/beta-lactamase superfamily"/>
    <property type="match status" value="1"/>
</dbReference>
<dbReference type="PANTHER" id="PTHR46825:SF9">
    <property type="entry name" value="BETA-LACTAMASE-RELATED DOMAIN-CONTAINING PROTEIN"/>
    <property type="match status" value="1"/>
</dbReference>
<evidence type="ECO:0000313" key="3">
    <source>
        <dbReference type="EMBL" id="TQL75991.1"/>
    </source>
</evidence>
<dbReference type="Proteomes" id="UP000317043">
    <property type="component" value="Unassembled WGS sequence"/>
</dbReference>
<feature type="region of interest" description="Disordered" evidence="1">
    <location>
        <begin position="1"/>
        <end position="29"/>
    </location>
</feature>